<gene>
    <name evidence="1" type="ORF">DPMN_183930</name>
</gene>
<dbReference type="EMBL" id="JAIWYP010000010">
    <property type="protein sequence ID" value="KAH3749432.1"/>
    <property type="molecule type" value="Genomic_DNA"/>
</dbReference>
<organism evidence="1 2">
    <name type="scientific">Dreissena polymorpha</name>
    <name type="common">Zebra mussel</name>
    <name type="synonym">Mytilus polymorpha</name>
    <dbReference type="NCBI Taxonomy" id="45954"/>
    <lineage>
        <taxon>Eukaryota</taxon>
        <taxon>Metazoa</taxon>
        <taxon>Spiralia</taxon>
        <taxon>Lophotrochozoa</taxon>
        <taxon>Mollusca</taxon>
        <taxon>Bivalvia</taxon>
        <taxon>Autobranchia</taxon>
        <taxon>Heteroconchia</taxon>
        <taxon>Euheterodonta</taxon>
        <taxon>Imparidentia</taxon>
        <taxon>Neoheterodontei</taxon>
        <taxon>Myida</taxon>
        <taxon>Dreissenoidea</taxon>
        <taxon>Dreissenidae</taxon>
        <taxon>Dreissena</taxon>
    </lineage>
</organism>
<keyword evidence="2" id="KW-1185">Reference proteome</keyword>
<name>A0A9D4DGX0_DREPO</name>
<accession>A0A9D4DGX0</accession>
<proteinExistence type="predicted"/>
<reference evidence="1" key="1">
    <citation type="journal article" date="2019" name="bioRxiv">
        <title>The Genome of the Zebra Mussel, Dreissena polymorpha: A Resource for Invasive Species Research.</title>
        <authorList>
            <person name="McCartney M.A."/>
            <person name="Auch B."/>
            <person name="Kono T."/>
            <person name="Mallez S."/>
            <person name="Zhang Y."/>
            <person name="Obille A."/>
            <person name="Becker A."/>
            <person name="Abrahante J.E."/>
            <person name="Garbe J."/>
            <person name="Badalamenti J.P."/>
            <person name="Herman A."/>
            <person name="Mangelson H."/>
            <person name="Liachko I."/>
            <person name="Sullivan S."/>
            <person name="Sone E.D."/>
            <person name="Koren S."/>
            <person name="Silverstein K.A.T."/>
            <person name="Beckman K.B."/>
            <person name="Gohl D.M."/>
        </authorList>
    </citation>
    <scope>NUCLEOTIDE SEQUENCE</scope>
    <source>
        <strain evidence="1">Duluth1</strain>
        <tissue evidence="1">Whole animal</tissue>
    </source>
</reference>
<protein>
    <submittedName>
        <fullName evidence="1">Uncharacterized protein</fullName>
    </submittedName>
</protein>
<dbReference type="AlphaFoldDB" id="A0A9D4DGX0"/>
<sequence>MGGLENLSKPHRSCMVSTNQAHICWGQRLHPDRPVETCVYKLLYGNPPTKLTFAMGQGLHPDRRGE</sequence>
<evidence type="ECO:0000313" key="1">
    <source>
        <dbReference type="EMBL" id="KAH3749432.1"/>
    </source>
</evidence>
<reference evidence="1" key="2">
    <citation type="submission" date="2020-11" db="EMBL/GenBank/DDBJ databases">
        <authorList>
            <person name="McCartney M.A."/>
            <person name="Auch B."/>
            <person name="Kono T."/>
            <person name="Mallez S."/>
            <person name="Becker A."/>
            <person name="Gohl D.M."/>
            <person name="Silverstein K.A.T."/>
            <person name="Koren S."/>
            <person name="Bechman K.B."/>
            <person name="Herman A."/>
            <person name="Abrahante J.E."/>
            <person name="Garbe J."/>
        </authorList>
    </citation>
    <scope>NUCLEOTIDE SEQUENCE</scope>
    <source>
        <strain evidence="1">Duluth1</strain>
        <tissue evidence="1">Whole animal</tissue>
    </source>
</reference>
<dbReference type="Proteomes" id="UP000828390">
    <property type="component" value="Unassembled WGS sequence"/>
</dbReference>
<evidence type="ECO:0000313" key="2">
    <source>
        <dbReference type="Proteomes" id="UP000828390"/>
    </source>
</evidence>
<comment type="caution">
    <text evidence="1">The sequence shown here is derived from an EMBL/GenBank/DDBJ whole genome shotgun (WGS) entry which is preliminary data.</text>
</comment>